<dbReference type="PROSITE" id="PS51898">
    <property type="entry name" value="TYR_RECOMBINASE"/>
    <property type="match status" value="1"/>
</dbReference>
<evidence type="ECO:0000256" key="3">
    <source>
        <dbReference type="ARBA" id="ARBA00022618"/>
    </source>
</evidence>
<evidence type="ECO:0000256" key="8">
    <source>
        <dbReference type="ARBA" id="ARBA00023306"/>
    </source>
</evidence>
<evidence type="ECO:0000256" key="6">
    <source>
        <dbReference type="ARBA" id="ARBA00023125"/>
    </source>
</evidence>
<sequence length="353" mass="41600">MDKEMNYHDELNKKNILKLRELLSTLPPFCRQFFRGIEDTAATRTRIAYAYDIRIFFEFIHETNGVYKKMDIVDYPMSILDEIKREDIEEYMEYLSYYKKDGVEYMNDERGKKRKLASLRSFYNYYYRNEMISSNPASLVPLPKLHEKEIIRMEPNEVAVLLDEVEEGSGLTKKEMSYHRKTGTRDLALLTLLLGTGIRVSECVGLDLKDVDFDNQRLKVRRKGGYEDLVYFGEEVADALQNYLEERSRIIPLPGHEEAFFLSMQNRRLTVRSVENLVKKYTSRVTTVKKITPHKLRSTYGTTLYQETGDIYLVADVLGHKDVNTTRKHYAAMKDENRRKAARAVRLREEWED</sequence>
<evidence type="ECO:0000256" key="2">
    <source>
        <dbReference type="ARBA" id="ARBA00022490"/>
    </source>
</evidence>
<dbReference type="Gene3D" id="1.10.150.130">
    <property type="match status" value="1"/>
</dbReference>
<feature type="domain" description="Tyr recombinase" evidence="10">
    <location>
        <begin position="148"/>
        <end position="344"/>
    </location>
</feature>
<organism evidence="12 13">
    <name type="scientific">Candidatus Eisenbergiella pullistercoris</name>
    <dbReference type="NCBI Taxonomy" id="2838555"/>
    <lineage>
        <taxon>Bacteria</taxon>
        <taxon>Bacillati</taxon>
        <taxon>Bacillota</taxon>
        <taxon>Clostridia</taxon>
        <taxon>Lachnospirales</taxon>
        <taxon>Lachnospiraceae</taxon>
        <taxon>Eisenbergiella</taxon>
    </lineage>
</organism>
<comment type="subcellular location">
    <subcellularLocation>
        <location evidence="1">Cytoplasm</location>
    </subcellularLocation>
</comment>
<dbReference type="InterPro" id="IPR010998">
    <property type="entry name" value="Integrase_recombinase_N"/>
</dbReference>
<dbReference type="SUPFAM" id="SSF56349">
    <property type="entry name" value="DNA breaking-rejoining enzymes"/>
    <property type="match status" value="1"/>
</dbReference>
<dbReference type="AlphaFoldDB" id="A0A9D1YU53"/>
<evidence type="ECO:0000256" key="4">
    <source>
        <dbReference type="ARBA" id="ARBA00022829"/>
    </source>
</evidence>
<keyword evidence="8" id="KW-0131">Cell cycle</keyword>
<dbReference type="PANTHER" id="PTHR30349:SF77">
    <property type="entry name" value="TYROSINE RECOMBINASE XERC"/>
    <property type="match status" value="1"/>
</dbReference>
<dbReference type="GO" id="GO:0006310">
    <property type="term" value="P:DNA recombination"/>
    <property type="evidence" value="ECO:0007669"/>
    <property type="project" value="UniProtKB-KW"/>
</dbReference>
<dbReference type="Gene3D" id="1.10.443.10">
    <property type="entry name" value="Intergrase catalytic core"/>
    <property type="match status" value="1"/>
</dbReference>
<dbReference type="Pfam" id="PF00589">
    <property type="entry name" value="Phage_integrase"/>
    <property type="match status" value="1"/>
</dbReference>
<dbReference type="PROSITE" id="PS51900">
    <property type="entry name" value="CB"/>
    <property type="match status" value="1"/>
</dbReference>
<dbReference type="InterPro" id="IPR044068">
    <property type="entry name" value="CB"/>
</dbReference>
<dbReference type="InterPro" id="IPR002104">
    <property type="entry name" value="Integrase_catalytic"/>
</dbReference>
<accession>A0A9D1YU53</accession>
<dbReference type="EMBL" id="DXDD01000137">
    <property type="protein sequence ID" value="HIY61217.1"/>
    <property type="molecule type" value="Genomic_DNA"/>
</dbReference>
<evidence type="ECO:0000313" key="13">
    <source>
        <dbReference type="Proteomes" id="UP000824007"/>
    </source>
</evidence>
<evidence type="ECO:0000256" key="1">
    <source>
        <dbReference type="ARBA" id="ARBA00004496"/>
    </source>
</evidence>
<dbReference type="GO" id="GO:0051301">
    <property type="term" value="P:cell division"/>
    <property type="evidence" value="ECO:0007669"/>
    <property type="project" value="UniProtKB-KW"/>
</dbReference>
<keyword evidence="3" id="KW-0132">Cell division</keyword>
<evidence type="ECO:0000259" key="11">
    <source>
        <dbReference type="PROSITE" id="PS51900"/>
    </source>
</evidence>
<dbReference type="GO" id="GO:0005737">
    <property type="term" value="C:cytoplasm"/>
    <property type="evidence" value="ECO:0007669"/>
    <property type="project" value="UniProtKB-SubCell"/>
</dbReference>
<dbReference type="GO" id="GO:0003677">
    <property type="term" value="F:DNA binding"/>
    <property type="evidence" value="ECO:0007669"/>
    <property type="project" value="UniProtKB-UniRule"/>
</dbReference>
<feature type="domain" description="Core-binding (CB)" evidence="11">
    <location>
        <begin position="24"/>
        <end position="127"/>
    </location>
</feature>
<name>A0A9D1YU53_9FIRM</name>
<evidence type="ECO:0000256" key="5">
    <source>
        <dbReference type="ARBA" id="ARBA00022908"/>
    </source>
</evidence>
<dbReference type="InterPro" id="IPR013762">
    <property type="entry name" value="Integrase-like_cat_sf"/>
</dbReference>
<dbReference type="InterPro" id="IPR050090">
    <property type="entry name" value="Tyrosine_recombinase_XerCD"/>
</dbReference>
<dbReference type="GO" id="GO:0015074">
    <property type="term" value="P:DNA integration"/>
    <property type="evidence" value="ECO:0007669"/>
    <property type="project" value="UniProtKB-KW"/>
</dbReference>
<dbReference type="Proteomes" id="UP000824007">
    <property type="component" value="Unassembled WGS sequence"/>
</dbReference>
<reference evidence="12" key="1">
    <citation type="journal article" date="2021" name="PeerJ">
        <title>Extensive microbial diversity within the chicken gut microbiome revealed by metagenomics and culture.</title>
        <authorList>
            <person name="Gilroy R."/>
            <person name="Ravi A."/>
            <person name="Getino M."/>
            <person name="Pursley I."/>
            <person name="Horton D.L."/>
            <person name="Alikhan N.F."/>
            <person name="Baker D."/>
            <person name="Gharbi K."/>
            <person name="Hall N."/>
            <person name="Watson M."/>
            <person name="Adriaenssens E.M."/>
            <person name="Foster-Nyarko E."/>
            <person name="Jarju S."/>
            <person name="Secka A."/>
            <person name="Antonio M."/>
            <person name="Oren A."/>
            <person name="Chaudhuri R.R."/>
            <person name="La Ragione R."/>
            <person name="Hildebrand F."/>
            <person name="Pallen M.J."/>
        </authorList>
    </citation>
    <scope>NUCLEOTIDE SEQUENCE</scope>
    <source>
        <strain evidence="12">ChiSxjej3B15-24422</strain>
    </source>
</reference>
<comment type="caution">
    <text evidence="12">The sequence shown here is derived from an EMBL/GenBank/DDBJ whole genome shotgun (WGS) entry which is preliminary data.</text>
</comment>
<keyword evidence="5" id="KW-0229">DNA integration</keyword>
<evidence type="ECO:0000313" key="12">
    <source>
        <dbReference type="EMBL" id="HIY61217.1"/>
    </source>
</evidence>
<gene>
    <name evidence="12" type="ORF">H9831_11155</name>
</gene>
<dbReference type="PANTHER" id="PTHR30349">
    <property type="entry name" value="PHAGE INTEGRASE-RELATED"/>
    <property type="match status" value="1"/>
</dbReference>
<keyword evidence="7" id="KW-0233">DNA recombination</keyword>
<keyword evidence="2" id="KW-0963">Cytoplasm</keyword>
<keyword evidence="4" id="KW-0159">Chromosome partition</keyword>
<reference evidence="12" key="2">
    <citation type="submission" date="2021-04" db="EMBL/GenBank/DDBJ databases">
        <authorList>
            <person name="Gilroy R."/>
        </authorList>
    </citation>
    <scope>NUCLEOTIDE SEQUENCE</scope>
    <source>
        <strain evidence="12">ChiSxjej3B15-24422</strain>
    </source>
</reference>
<dbReference type="InterPro" id="IPR011010">
    <property type="entry name" value="DNA_brk_join_enz"/>
</dbReference>
<evidence type="ECO:0000259" key="10">
    <source>
        <dbReference type="PROSITE" id="PS51898"/>
    </source>
</evidence>
<keyword evidence="6 9" id="KW-0238">DNA-binding</keyword>
<dbReference type="GO" id="GO:0007059">
    <property type="term" value="P:chromosome segregation"/>
    <property type="evidence" value="ECO:0007669"/>
    <property type="project" value="UniProtKB-KW"/>
</dbReference>
<proteinExistence type="predicted"/>
<evidence type="ECO:0000256" key="9">
    <source>
        <dbReference type="PROSITE-ProRule" id="PRU01248"/>
    </source>
</evidence>
<protein>
    <submittedName>
        <fullName evidence="12">Tyrosine-type recombinase/integrase</fullName>
    </submittedName>
</protein>
<evidence type="ECO:0000256" key="7">
    <source>
        <dbReference type="ARBA" id="ARBA00023172"/>
    </source>
</evidence>